<dbReference type="PANTHER" id="PTHR48050">
    <property type="entry name" value="STEROL 3-BETA-GLUCOSYLTRANSFERASE"/>
    <property type="match status" value="1"/>
</dbReference>
<accession>A0ABP9HHU1</accession>
<dbReference type="RefSeq" id="WP_345711399.1">
    <property type="nucleotide sequence ID" value="NZ_BAABIL010000138.1"/>
</dbReference>
<evidence type="ECO:0000313" key="2">
    <source>
        <dbReference type="EMBL" id="GAA4971036.1"/>
    </source>
</evidence>
<comment type="caution">
    <text evidence="2">The sequence shown here is derived from an EMBL/GenBank/DDBJ whole genome shotgun (WGS) entry which is preliminary data.</text>
</comment>
<dbReference type="Gene3D" id="3.40.50.2000">
    <property type="entry name" value="Glycogen Phosphorylase B"/>
    <property type="match status" value="2"/>
</dbReference>
<proteinExistence type="predicted"/>
<evidence type="ECO:0000259" key="1">
    <source>
        <dbReference type="Pfam" id="PF06722"/>
    </source>
</evidence>
<dbReference type="InterPro" id="IPR002213">
    <property type="entry name" value="UDP_glucos_trans"/>
</dbReference>
<dbReference type="InterPro" id="IPR010610">
    <property type="entry name" value="EryCIII-like_C"/>
</dbReference>
<name>A0ABP9HHU1_9ACTN</name>
<dbReference type="CDD" id="cd03784">
    <property type="entry name" value="GT1_Gtf-like"/>
    <property type="match status" value="1"/>
</dbReference>
<dbReference type="PANTHER" id="PTHR48050:SF13">
    <property type="entry name" value="STEROL 3-BETA-GLUCOSYLTRANSFERASE UGT80A2"/>
    <property type="match status" value="1"/>
</dbReference>
<keyword evidence="3" id="KW-1185">Reference proteome</keyword>
<evidence type="ECO:0000313" key="3">
    <source>
        <dbReference type="Proteomes" id="UP001501195"/>
    </source>
</evidence>
<dbReference type="Pfam" id="PF06722">
    <property type="entry name" value="EryCIII-like_C"/>
    <property type="match status" value="1"/>
</dbReference>
<sequence>MADVMIAAMPFTGHVVPLLHVAEALAAAGHRVRVHVGSHFADRVRAAGAEHVPWQRAPDFDERDLRAVFPQTGRGGPLGVLTNLEHVFVRTGAGQVHDLLAAWQRRPWDLLVADGFSTGGALVSERLGVPWASVSTGPLTVPSRDLPPPGLPLAPARGPLGRARDTALRGAFAALSRPLRTALRETRAAVGLEPGAVTLEQQWISPHLVLALGIAELEAPRSDLPAHVHFVGSFPPGGADEDLPPGWARALEAPRPVVHVTQGTFGTDPQQLLRPALEALGGRDVTVAAVTGVIGRDALPFDPPPNAVVAARVPYGRLLPRTDVVVTNGGWGGVVAALRHGIPLVVAGADLDKPLVAAMVARSGAGIDLRTGRPPARAVGAAVDRVLAEPSYRRAATGLAARFAAHDTAAEVVGLLERLLRDRAPVRRAGDPWGR</sequence>
<dbReference type="SUPFAM" id="SSF53756">
    <property type="entry name" value="UDP-Glycosyltransferase/glycogen phosphorylase"/>
    <property type="match status" value="1"/>
</dbReference>
<feature type="domain" description="Erythromycin biosynthesis protein CIII-like C-terminal" evidence="1">
    <location>
        <begin position="304"/>
        <end position="418"/>
    </location>
</feature>
<gene>
    <name evidence="2" type="ORF">GCM10023225_11200</name>
</gene>
<dbReference type="InterPro" id="IPR050426">
    <property type="entry name" value="Glycosyltransferase_28"/>
</dbReference>
<organism evidence="2 3">
    <name type="scientific">Kineococcus glutinatus</name>
    <dbReference type="NCBI Taxonomy" id="1070872"/>
    <lineage>
        <taxon>Bacteria</taxon>
        <taxon>Bacillati</taxon>
        <taxon>Actinomycetota</taxon>
        <taxon>Actinomycetes</taxon>
        <taxon>Kineosporiales</taxon>
        <taxon>Kineosporiaceae</taxon>
        <taxon>Kineococcus</taxon>
    </lineage>
</organism>
<dbReference type="Proteomes" id="UP001501195">
    <property type="component" value="Unassembled WGS sequence"/>
</dbReference>
<protein>
    <submittedName>
        <fullName evidence="2">Glycosyltransferase</fullName>
    </submittedName>
</protein>
<reference evidence="3" key="1">
    <citation type="journal article" date="2019" name="Int. J. Syst. Evol. Microbiol.">
        <title>The Global Catalogue of Microorganisms (GCM) 10K type strain sequencing project: providing services to taxonomists for standard genome sequencing and annotation.</title>
        <authorList>
            <consortium name="The Broad Institute Genomics Platform"/>
            <consortium name="The Broad Institute Genome Sequencing Center for Infectious Disease"/>
            <person name="Wu L."/>
            <person name="Ma J."/>
        </authorList>
    </citation>
    <scope>NUCLEOTIDE SEQUENCE [LARGE SCALE GENOMIC DNA]</scope>
    <source>
        <strain evidence="3">JCM 18126</strain>
    </source>
</reference>
<dbReference type="EMBL" id="BAABIL010000138">
    <property type="protein sequence ID" value="GAA4971036.1"/>
    <property type="molecule type" value="Genomic_DNA"/>
</dbReference>